<evidence type="ECO:0000313" key="2">
    <source>
        <dbReference type="Proteomes" id="UP000019812"/>
    </source>
</evidence>
<protein>
    <submittedName>
        <fullName evidence="1">Uncharacterized protein</fullName>
    </submittedName>
</protein>
<reference evidence="1 2" key="1">
    <citation type="submission" date="2014-07" db="EMBL/GenBank/DDBJ databases">
        <title>Expanding our view of genomic diversity in Candidatus Accumulibacter clades.</title>
        <authorList>
            <person name="Skennerton C.T."/>
            <person name="Barr J.J."/>
            <person name="Slater F.R."/>
            <person name="Bond P.L."/>
            <person name="Tyson G.W."/>
        </authorList>
    </citation>
    <scope>NUCLEOTIDE SEQUENCE [LARGE SCALE GENOMIC DNA]</scope>
    <source>
        <strain evidence="2">SK-01</strain>
    </source>
</reference>
<name>A0A084XXY7_9PROT</name>
<proteinExistence type="predicted"/>
<dbReference type="AlphaFoldDB" id="A0A084XXY7"/>
<dbReference type="Proteomes" id="UP000019812">
    <property type="component" value="Unassembled WGS sequence"/>
</dbReference>
<dbReference type="STRING" id="1457154.CAPSK01_003249"/>
<accession>A0A084XXY7</accession>
<dbReference type="EMBL" id="JDSS02000030">
    <property type="protein sequence ID" value="KFB67331.1"/>
    <property type="molecule type" value="Genomic_DNA"/>
</dbReference>
<sequence>MKRLLYGAFRVGRRRQLPGTKSGWGERIAMRAPKRYPGIHAGFGRTTEVQGPKGTKRALFLEPGAFNQLWHKMKYEWMAFKARSAATLEADVDKILVGFGSDYRMTFC</sequence>
<comment type="caution">
    <text evidence="1">The sequence shown here is derived from an EMBL/GenBank/DDBJ whole genome shotgun (WGS) entry which is preliminary data.</text>
</comment>
<evidence type="ECO:0000313" key="1">
    <source>
        <dbReference type="EMBL" id="KFB67331.1"/>
    </source>
</evidence>
<gene>
    <name evidence="1" type="ORF">CAPSK01_003249</name>
</gene>
<organism evidence="1 2">
    <name type="scientific">Candidatus Accumulibacter vicinus</name>
    <dbReference type="NCBI Taxonomy" id="2954382"/>
    <lineage>
        <taxon>Bacteria</taxon>
        <taxon>Pseudomonadati</taxon>
        <taxon>Pseudomonadota</taxon>
        <taxon>Betaproteobacteria</taxon>
        <taxon>Candidatus Accumulibacter</taxon>
    </lineage>
</organism>